<protein>
    <submittedName>
        <fullName evidence="11">Type I secretion system permease/ATPase</fullName>
    </submittedName>
</protein>
<keyword evidence="2 8" id="KW-0812">Transmembrane</keyword>
<dbReference type="PROSITE" id="PS50929">
    <property type="entry name" value="ABC_TM1F"/>
    <property type="match status" value="1"/>
</dbReference>
<feature type="transmembrane region" description="Helical" evidence="8">
    <location>
        <begin position="128"/>
        <end position="148"/>
    </location>
</feature>
<comment type="caution">
    <text evidence="11">The sequence shown here is derived from an EMBL/GenBank/DDBJ whole genome shotgun (WGS) entry which is preliminary data.</text>
</comment>
<evidence type="ECO:0000313" key="12">
    <source>
        <dbReference type="Proteomes" id="UP001205601"/>
    </source>
</evidence>
<evidence type="ECO:0000259" key="10">
    <source>
        <dbReference type="PROSITE" id="PS50929"/>
    </source>
</evidence>
<feature type="domain" description="ABC transmembrane type-1" evidence="10">
    <location>
        <begin position="20"/>
        <end position="295"/>
    </location>
</feature>
<organism evidence="11 12">
    <name type="scientific">Albidovulum sediminis</name>
    <dbReference type="NCBI Taxonomy" id="3066345"/>
    <lineage>
        <taxon>Bacteria</taxon>
        <taxon>Pseudomonadati</taxon>
        <taxon>Pseudomonadota</taxon>
        <taxon>Alphaproteobacteria</taxon>
        <taxon>Rhodobacterales</taxon>
        <taxon>Paracoccaceae</taxon>
        <taxon>Albidovulum</taxon>
    </lineage>
</organism>
<dbReference type="Gene3D" id="1.20.1560.10">
    <property type="entry name" value="ABC transporter type 1, transmembrane domain"/>
    <property type="match status" value="1"/>
</dbReference>
<dbReference type="Proteomes" id="UP001205601">
    <property type="component" value="Unassembled WGS sequence"/>
</dbReference>
<dbReference type="Gene3D" id="3.40.50.300">
    <property type="entry name" value="P-loop containing nucleotide triphosphate hydrolases"/>
    <property type="match status" value="1"/>
</dbReference>
<dbReference type="InterPro" id="IPR011527">
    <property type="entry name" value="ABC1_TM_dom"/>
</dbReference>
<dbReference type="RefSeq" id="WP_261496216.1">
    <property type="nucleotide sequence ID" value="NZ_JAOCQF010000002.1"/>
</dbReference>
<reference evidence="12" key="1">
    <citation type="submission" date="2023-07" db="EMBL/GenBank/DDBJ databases">
        <title>Defluviimonas sediminis sp. nov., isolated from mangrove sediment.</title>
        <authorList>
            <person name="Liu L."/>
            <person name="Li J."/>
            <person name="Huang Y."/>
            <person name="Pan J."/>
            <person name="Li M."/>
        </authorList>
    </citation>
    <scope>NUCLEOTIDE SEQUENCE [LARGE SCALE GENOMIC DNA]</scope>
    <source>
        <strain evidence="12">FT324</strain>
    </source>
</reference>
<keyword evidence="12" id="KW-1185">Reference proteome</keyword>
<sequence length="604" mass="64789">MSKRSSEFSDAMSAVRRQRWVLFLLGSVANLLMLVSAIYMLQVYDRVLSSGSLDTLLWLTVVALVALGAYGVLEQARRVMLSRAALHIDAELSAPVLRRNMGRLLSEGRFESGIRDVADLRNYYQSDAVIAFHDAPWSFVFIVFIWALHPVLGVVAVAGALVLFAASLANEVLTRRRLGRALADLRSGQEAATRLVAEGETIMPLGMEGPIFDRWQDRHTAAMEARQRVDEITIGIVSLTRAVRPALQVLILGSGAWLVLHGETTPGAMVAASIILGRVLAPVERSLMAWGRFTAKRAAEGRLAAAFEKRADAADPLRLPRPSGRVEASALSYAVPDAPPILRGVSFALAPGSICGVVGESGAGKSTLCRLMVGAVRPTAGHVRLDGADVASWDSDDLGRYIGYLPQMVRLFPGTIAENIARFRKTEDEAVIRAAQLAGAHDLILRLPEGYDTLVTDAGTQLSIGQCQRIGLARALFGDPSFVVLDEPNSNLDAEGDRALIAAIGRLRAMGTTVIVVSHRAGVLRVTDHALVLHAGQAVKFGETATILKPAPMTDGDAPATPVEALAALRKKRRRPPTETAAAAAQVSQAQSRDAYEDDCEVPT</sequence>
<dbReference type="InterPro" id="IPR010128">
    <property type="entry name" value="ATPase_T1SS_PrtD-like"/>
</dbReference>
<evidence type="ECO:0000256" key="5">
    <source>
        <dbReference type="ARBA" id="ARBA00022989"/>
    </source>
</evidence>
<keyword evidence="3" id="KW-0547">Nucleotide-binding</keyword>
<dbReference type="SMART" id="SM00382">
    <property type="entry name" value="AAA"/>
    <property type="match status" value="1"/>
</dbReference>
<dbReference type="InterPro" id="IPR039421">
    <property type="entry name" value="Type_1_exporter"/>
</dbReference>
<evidence type="ECO:0000256" key="6">
    <source>
        <dbReference type="ARBA" id="ARBA00023136"/>
    </source>
</evidence>
<feature type="transmembrane region" description="Helical" evidence="8">
    <location>
        <begin position="20"/>
        <end position="44"/>
    </location>
</feature>
<proteinExistence type="predicted"/>
<dbReference type="InterPro" id="IPR036640">
    <property type="entry name" value="ABC1_TM_sf"/>
</dbReference>
<evidence type="ECO:0000256" key="4">
    <source>
        <dbReference type="ARBA" id="ARBA00022840"/>
    </source>
</evidence>
<feature type="domain" description="ABC transporter" evidence="9">
    <location>
        <begin position="326"/>
        <end position="560"/>
    </location>
</feature>
<keyword evidence="4" id="KW-0067">ATP-binding</keyword>
<dbReference type="EMBL" id="JAOCQF010000002">
    <property type="protein sequence ID" value="MCT8330347.1"/>
    <property type="molecule type" value="Genomic_DNA"/>
</dbReference>
<evidence type="ECO:0000256" key="8">
    <source>
        <dbReference type="SAM" id="Phobius"/>
    </source>
</evidence>
<dbReference type="InterPro" id="IPR003439">
    <property type="entry name" value="ABC_transporter-like_ATP-bd"/>
</dbReference>
<comment type="subcellular location">
    <subcellularLocation>
        <location evidence="1">Cell membrane</location>
        <topology evidence="1">Multi-pass membrane protein</topology>
    </subcellularLocation>
</comment>
<dbReference type="PROSITE" id="PS50893">
    <property type="entry name" value="ABC_TRANSPORTER_2"/>
    <property type="match status" value="1"/>
</dbReference>
<dbReference type="InterPro" id="IPR027417">
    <property type="entry name" value="P-loop_NTPase"/>
</dbReference>
<dbReference type="PANTHER" id="PTHR24221:SF248">
    <property type="entry name" value="ABC TRANSPORTER TRANSMEMBRANE REGION"/>
    <property type="match status" value="1"/>
</dbReference>
<evidence type="ECO:0000313" key="11">
    <source>
        <dbReference type="EMBL" id="MCT8330347.1"/>
    </source>
</evidence>
<evidence type="ECO:0000256" key="3">
    <source>
        <dbReference type="ARBA" id="ARBA00022741"/>
    </source>
</evidence>
<gene>
    <name evidence="11" type="ORF">N5I32_12535</name>
</gene>
<evidence type="ECO:0000259" key="9">
    <source>
        <dbReference type="PROSITE" id="PS50893"/>
    </source>
</evidence>
<dbReference type="SUPFAM" id="SSF90123">
    <property type="entry name" value="ABC transporter transmembrane region"/>
    <property type="match status" value="1"/>
</dbReference>
<dbReference type="PANTHER" id="PTHR24221">
    <property type="entry name" value="ATP-BINDING CASSETTE SUB-FAMILY B"/>
    <property type="match status" value="1"/>
</dbReference>
<feature type="region of interest" description="Disordered" evidence="7">
    <location>
        <begin position="570"/>
        <end position="604"/>
    </location>
</feature>
<keyword evidence="6 8" id="KW-0472">Membrane</keyword>
<name>A0ABT2NN41_9RHOB</name>
<evidence type="ECO:0000256" key="2">
    <source>
        <dbReference type="ARBA" id="ARBA00022692"/>
    </source>
</evidence>
<dbReference type="SUPFAM" id="SSF52540">
    <property type="entry name" value="P-loop containing nucleoside triphosphate hydrolases"/>
    <property type="match status" value="1"/>
</dbReference>
<evidence type="ECO:0000256" key="7">
    <source>
        <dbReference type="SAM" id="MobiDB-lite"/>
    </source>
</evidence>
<evidence type="ECO:0000256" key="1">
    <source>
        <dbReference type="ARBA" id="ARBA00004651"/>
    </source>
</evidence>
<feature type="transmembrane region" description="Helical" evidence="8">
    <location>
        <begin position="56"/>
        <end position="73"/>
    </location>
</feature>
<accession>A0ABT2NN41</accession>
<dbReference type="Pfam" id="PF00005">
    <property type="entry name" value="ABC_tran"/>
    <property type="match status" value="1"/>
</dbReference>
<feature type="compositionally biased region" description="Low complexity" evidence="7">
    <location>
        <begin position="581"/>
        <end position="592"/>
    </location>
</feature>
<dbReference type="InterPro" id="IPR003593">
    <property type="entry name" value="AAA+_ATPase"/>
</dbReference>
<keyword evidence="5 8" id="KW-1133">Transmembrane helix</keyword>
<dbReference type="NCBIfam" id="TIGR01842">
    <property type="entry name" value="type_I_sec_PrtD"/>
    <property type="match status" value="1"/>
</dbReference>